<accession>A0A3P8L6B4</accession>
<protein>
    <submittedName>
        <fullName evidence="1">Uncharacterized protein</fullName>
    </submittedName>
</protein>
<proteinExistence type="predicted"/>
<dbReference type="AlphaFoldDB" id="A0A3P8L6B4"/>
<reference evidence="1 2" key="1">
    <citation type="submission" date="2018-12" db="EMBL/GenBank/DDBJ databases">
        <authorList>
            <consortium name="Pathogen Informatics"/>
        </authorList>
    </citation>
    <scope>NUCLEOTIDE SEQUENCE [LARGE SCALE GENOMIC DNA]</scope>
    <source>
        <strain evidence="1 2">NCTC10741</strain>
    </source>
</reference>
<name>A0A3P8L6B4_TSUPA</name>
<evidence type="ECO:0000313" key="1">
    <source>
        <dbReference type="EMBL" id="VDR38651.1"/>
    </source>
</evidence>
<gene>
    <name evidence="1" type="ORF">NCTC10741_01774</name>
</gene>
<sequence length="33" mass="3260">MTATAERTVLLAAAVSVVLLLVAGLSAAFLSAE</sequence>
<organism evidence="1 2">
    <name type="scientific">Tsukamurella paurometabola</name>
    <name type="common">Corynebacterium paurometabolum</name>
    <dbReference type="NCBI Taxonomy" id="2061"/>
    <lineage>
        <taxon>Bacteria</taxon>
        <taxon>Bacillati</taxon>
        <taxon>Actinomycetota</taxon>
        <taxon>Actinomycetes</taxon>
        <taxon>Mycobacteriales</taxon>
        <taxon>Tsukamurellaceae</taxon>
        <taxon>Tsukamurella</taxon>
    </lineage>
</organism>
<dbReference type="EMBL" id="LR131273">
    <property type="protein sequence ID" value="VDR38651.1"/>
    <property type="molecule type" value="Genomic_DNA"/>
</dbReference>
<dbReference type="Proteomes" id="UP000271626">
    <property type="component" value="Chromosome"/>
</dbReference>
<evidence type="ECO:0000313" key="2">
    <source>
        <dbReference type="Proteomes" id="UP000271626"/>
    </source>
</evidence>